<feature type="region of interest" description="Disordered" evidence="8">
    <location>
        <begin position="563"/>
        <end position="595"/>
    </location>
</feature>
<feature type="compositionally biased region" description="Polar residues" evidence="8">
    <location>
        <begin position="95"/>
        <end position="114"/>
    </location>
</feature>
<feature type="region of interest" description="Disordered" evidence="8">
    <location>
        <begin position="91"/>
        <end position="138"/>
    </location>
</feature>
<feature type="compositionally biased region" description="Low complexity" evidence="8">
    <location>
        <begin position="1"/>
        <end position="13"/>
    </location>
</feature>
<dbReference type="SUPFAM" id="SSF57667">
    <property type="entry name" value="beta-beta-alpha zinc fingers"/>
    <property type="match status" value="1"/>
</dbReference>
<dbReference type="GO" id="GO:0071011">
    <property type="term" value="C:precatalytic spliceosome"/>
    <property type="evidence" value="ECO:0007669"/>
    <property type="project" value="TreeGrafter"/>
</dbReference>
<evidence type="ECO:0000313" key="9">
    <source>
        <dbReference type="EMBL" id="KAG5666574.1"/>
    </source>
</evidence>
<protein>
    <submittedName>
        <fullName evidence="9">Uncharacterized protein</fullName>
    </submittedName>
</protein>
<feature type="compositionally biased region" description="Polar residues" evidence="8">
    <location>
        <begin position="124"/>
        <end position="135"/>
    </location>
</feature>
<accession>A0A9J6BAD8</accession>
<name>A0A9J6BAD8_POLVA</name>
<dbReference type="GO" id="GO:0005737">
    <property type="term" value="C:cytoplasm"/>
    <property type="evidence" value="ECO:0007669"/>
    <property type="project" value="UniProtKB-SubCell"/>
</dbReference>
<keyword evidence="10" id="KW-1185">Reference proteome</keyword>
<dbReference type="EMBL" id="JADBJN010000004">
    <property type="protein sequence ID" value="KAG5666574.1"/>
    <property type="molecule type" value="Genomic_DNA"/>
</dbReference>
<keyword evidence="7" id="KW-0175">Coiled coil</keyword>
<dbReference type="OrthoDB" id="5877502at2759"/>
<feature type="coiled-coil region" evidence="7">
    <location>
        <begin position="668"/>
        <end position="695"/>
    </location>
</feature>
<evidence type="ECO:0000256" key="8">
    <source>
        <dbReference type="SAM" id="MobiDB-lite"/>
    </source>
</evidence>
<evidence type="ECO:0000313" key="10">
    <source>
        <dbReference type="Proteomes" id="UP001107558"/>
    </source>
</evidence>
<dbReference type="InterPro" id="IPR036236">
    <property type="entry name" value="Znf_C2H2_sf"/>
</dbReference>
<feature type="compositionally biased region" description="Polar residues" evidence="8">
    <location>
        <begin position="563"/>
        <end position="577"/>
    </location>
</feature>
<reference evidence="9" key="1">
    <citation type="submission" date="2021-03" db="EMBL/GenBank/DDBJ databases">
        <title>Chromosome level genome of the anhydrobiotic midge Polypedilum vanderplanki.</title>
        <authorList>
            <person name="Yoshida Y."/>
            <person name="Kikawada T."/>
            <person name="Gusev O."/>
        </authorList>
    </citation>
    <scope>NUCLEOTIDE SEQUENCE</scope>
    <source>
        <strain evidence="9">NIAS01</strain>
        <tissue evidence="9">Whole body or cell culture</tissue>
    </source>
</reference>
<evidence type="ECO:0000256" key="4">
    <source>
        <dbReference type="ARBA" id="ARBA00022737"/>
    </source>
</evidence>
<feature type="compositionally biased region" description="Polar residues" evidence="8">
    <location>
        <begin position="14"/>
        <end position="25"/>
    </location>
</feature>
<keyword evidence="5" id="KW-0694">RNA-binding</keyword>
<feature type="region of interest" description="Disordered" evidence="8">
    <location>
        <begin position="1"/>
        <end position="30"/>
    </location>
</feature>
<evidence type="ECO:0000256" key="1">
    <source>
        <dbReference type="ARBA" id="ARBA00004123"/>
    </source>
</evidence>
<organism evidence="9 10">
    <name type="scientific">Polypedilum vanderplanki</name>
    <name type="common">Sleeping chironomid midge</name>
    <dbReference type="NCBI Taxonomy" id="319348"/>
    <lineage>
        <taxon>Eukaryota</taxon>
        <taxon>Metazoa</taxon>
        <taxon>Ecdysozoa</taxon>
        <taxon>Arthropoda</taxon>
        <taxon>Hexapoda</taxon>
        <taxon>Insecta</taxon>
        <taxon>Pterygota</taxon>
        <taxon>Neoptera</taxon>
        <taxon>Endopterygota</taxon>
        <taxon>Diptera</taxon>
        <taxon>Nematocera</taxon>
        <taxon>Chironomoidea</taxon>
        <taxon>Chironomidae</taxon>
        <taxon>Chironominae</taxon>
        <taxon>Polypedilum</taxon>
        <taxon>Polypedilum</taxon>
    </lineage>
</organism>
<sequence>MNNRNYGNYSNRNFSPPRSNYSNDYRNPCHSDQAFYQYQNNLQQSQYEGNYNNSHQNYRQDSRFNDYQQKNNSEKDYLSFVDRQMQTYYDRPNRQQEQTQSRNNQASSYGQRRSNQNERRGPSSAATSSRQNNEQPKMKLKFDDVFTIARINEDGSTTYNCKLCKLSNLPENNLQTHVTGKRHKHQLKVHETGSGGSGESSVKMNQFKSLTKKKNIYTHRPSFDAIIGPVSHPLIALTYIVEILDPIIKEPSYVCVLCSKRCDPRTIVNHLISQTHRMNYLERHFPHLITILHNSRRFNEDMEFRQMVLINIAKVLEDSFGRATAFVYDGSDYETTKEIIFDNINKKKHIAQEDIPDVEGVLLEGINFQSTSWEMNNPPKAPIINESPGKKRRITEKIVEDYKNELNFALQELEKKLQSYQRDPESHPFYKKEWELFWNRKVDEVTARGGDVKNYNFQSEWCDFFLDRIKDLHREEVKWKTEQLKRKFSITQADLQESEQNATKRIRNNEDYFNDRKSRFKNDDSDENDEEYTIDTPRIDKAELYVKEKRIFDDFLSNLNPVEQEKPQTLQASSSRSFKAKPSQSSTSRTQNQNDSTTLITTLRLLSSLESELGLLAPRVLDLLSKSLAFEREHPKKSDDLLFDSENLNLIETVKEKILGMQAANLIASNKQTAVQKAINEVEKLIEKHEKMVKVRESLREMGKSNATTDEMEMLMTMMSKDDKRNPSGMNFNYDHRNSKNQNFKQAVNRLRKQR</sequence>
<dbReference type="GO" id="GO:0003727">
    <property type="term" value="F:single-stranded RNA binding"/>
    <property type="evidence" value="ECO:0007669"/>
    <property type="project" value="TreeGrafter"/>
</dbReference>
<dbReference type="Proteomes" id="UP001107558">
    <property type="component" value="Chromosome 4"/>
</dbReference>
<dbReference type="AlphaFoldDB" id="A0A9J6BAD8"/>
<keyword evidence="3" id="KW-0963">Cytoplasm</keyword>
<keyword evidence="6" id="KW-0539">Nucleus</keyword>
<comment type="caution">
    <text evidence="9">The sequence shown here is derived from an EMBL/GenBank/DDBJ whole genome shotgun (WGS) entry which is preliminary data.</text>
</comment>
<dbReference type="PANTHER" id="PTHR45762:SF21">
    <property type="entry name" value="ZINC FINGER RNA-BINDING PROTEIN"/>
    <property type="match status" value="1"/>
</dbReference>
<feature type="region of interest" description="Disordered" evidence="8">
    <location>
        <begin position="721"/>
        <end position="755"/>
    </location>
</feature>
<gene>
    <name evidence="9" type="ORF">PVAND_014592</name>
</gene>
<feature type="compositionally biased region" description="Acidic residues" evidence="8">
    <location>
        <begin position="524"/>
        <end position="533"/>
    </location>
</feature>
<feature type="compositionally biased region" description="Low complexity" evidence="8">
    <location>
        <begin position="583"/>
        <end position="595"/>
    </location>
</feature>
<comment type="subcellular location">
    <subcellularLocation>
        <location evidence="2">Cytoplasm</location>
    </subcellularLocation>
    <subcellularLocation>
        <location evidence="1">Nucleus</location>
    </subcellularLocation>
</comment>
<evidence type="ECO:0000256" key="6">
    <source>
        <dbReference type="ARBA" id="ARBA00023242"/>
    </source>
</evidence>
<keyword evidence="4" id="KW-0677">Repeat</keyword>
<feature type="coiled-coil region" evidence="7">
    <location>
        <begin position="392"/>
        <end position="423"/>
    </location>
</feature>
<evidence type="ECO:0000256" key="3">
    <source>
        <dbReference type="ARBA" id="ARBA00022490"/>
    </source>
</evidence>
<proteinExistence type="predicted"/>
<feature type="region of interest" description="Disordered" evidence="8">
    <location>
        <begin position="515"/>
        <end position="534"/>
    </location>
</feature>
<evidence type="ECO:0000256" key="7">
    <source>
        <dbReference type="SAM" id="Coils"/>
    </source>
</evidence>
<evidence type="ECO:0000256" key="5">
    <source>
        <dbReference type="ARBA" id="ARBA00022884"/>
    </source>
</evidence>
<dbReference type="GO" id="GO:0003725">
    <property type="term" value="F:double-stranded RNA binding"/>
    <property type="evidence" value="ECO:0007669"/>
    <property type="project" value="TreeGrafter"/>
</dbReference>
<evidence type="ECO:0000256" key="2">
    <source>
        <dbReference type="ARBA" id="ARBA00004496"/>
    </source>
</evidence>
<dbReference type="PANTHER" id="PTHR45762">
    <property type="entry name" value="ZINC FINGER RNA-BINDING PROTEIN"/>
    <property type="match status" value="1"/>
</dbReference>